<evidence type="ECO:0000256" key="3">
    <source>
        <dbReference type="SAM" id="Phobius"/>
    </source>
</evidence>
<dbReference type="GO" id="GO:0042910">
    <property type="term" value="F:xenobiotic transmembrane transporter activity"/>
    <property type="evidence" value="ECO:0007669"/>
    <property type="project" value="TreeGrafter"/>
</dbReference>
<feature type="transmembrane region" description="Helical" evidence="3">
    <location>
        <begin position="342"/>
        <end position="361"/>
    </location>
</feature>
<dbReference type="Gene3D" id="3.30.70.1320">
    <property type="entry name" value="Multidrug efflux transporter AcrB pore domain like"/>
    <property type="match status" value="1"/>
</dbReference>
<dbReference type="FunFam" id="3.30.70.1430:FF:000001">
    <property type="entry name" value="Efflux pump membrane transporter"/>
    <property type="match status" value="1"/>
</dbReference>
<dbReference type="Gene3D" id="3.30.2090.10">
    <property type="entry name" value="Multidrug efflux transporter AcrB TolC docking domain, DN and DC subdomains"/>
    <property type="match status" value="1"/>
</dbReference>
<dbReference type="Gene3D" id="1.20.1640.10">
    <property type="entry name" value="Multidrug efflux transporter AcrB transmembrane domain"/>
    <property type="match status" value="1"/>
</dbReference>
<dbReference type="SUPFAM" id="SSF82693">
    <property type="entry name" value="Multidrug efflux transporter AcrB pore domain, PN1, PN2, PC1 and PC2 subdomains"/>
    <property type="match status" value="2"/>
</dbReference>
<dbReference type="Pfam" id="PF00873">
    <property type="entry name" value="ACR_tran"/>
    <property type="match status" value="1"/>
</dbReference>
<comment type="caution">
    <text evidence="4">The sequence shown here is derived from an EMBL/GenBank/DDBJ whole genome shotgun (WGS) entry which is preliminary data.</text>
</comment>
<organism evidence="4">
    <name type="scientific">Salmonella enteritidis</name>
    <dbReference type="NCBI Taxonomy" id="149539"/>
    <lineage>
        <taxon>Bacteria</taxon>
        <taxon>Pseudomonadati</taxon>
        <taxon>Pseudomonadota</taxon>
        <taxon>Gammaproteobacteria</taxon>
        <taxon>Enterobacterales</taxon>
        <taxon>Enterobacteriaceae</taxon>
        <taxon>Salmonella</taxon>
    </lineage>
</organism>
<evidence type="ECO:0000256" key="2">
    <source>
        <dbReference type="ARBA" id="ARBA00022989"/>
    </source>
</evidence>
<name>A0A621AWY5_SALEN</name>
<dbReference type="PANTHER" id="PTHR32063">
    <property type="match status" value="1"/>
</dbReference>
<keyword evidence="2 3" id="KW-1133">Transmembrane helix</keyword>
<reference evidence="4" key="1">
    <citation type="submission" date="2018-07" db="EMBL/GenBank/DDBJ databases">
        <authorList>
            <person name="Ashton P.M."/>
            <person name="Dallman T."/>
            <person name="Nair S."/>
            <person name="De Pinna E."/>
            <person name="Peters T."/>
            <person name="Grant K."/>
        </authorList>
    </citation>
    <scope>NUCLEOTIDE SEQUENCE</scope>
    <source>
        <strain evidence="4">18523</strain>
    </source>
</reference>
<protein>
    <submittedName>
        <fullName evidence="4">Multidrug efflux RND transporter permease subunit MdsB</fullName>
    </submittedName>
</protein>
<feature type="non-terminal residue" evidence="4">
    <location>
        <position position="366"/>
    </location>
</feature>
<evidence type="ECO:0000313" key="4">
    <source>
        <dbReference type="EMBL" id="ECY4844529.1"/>
    </source>
</evidence>
<dbReference type="InterPro" id="IPR027463">
    <property type="entry name" value="AcrB_DN_DC_subdom"/>
</dbReference>
<dbReference type="PANTHER" id="PTHR32063:SF26">
    <property type="entry name" value="EFFLUX PUMP MEMBRANE TRANSPORTER"/>
    <property type="match status" value="1"/>
</dbReference>
<dbReference type="SUPFAM" id="SSF82714">
    <property type="entry name" value="Multidrug efflux transporter AcrB TolC docking domain, DN and DC subdomains"/>
    <property type="match status" value="1"/>
</dbReference>
<keyword evidence="1 3" id="KW-0812">Transmembrane</keyword>
<sequence length="366" mass="39842">MKFTHFFIARPIFAIVLSLLMLLAGAIAFLKLPLSEYPAVTPPTVQVSASYPGANPQVIADTVAAPLEQVINGVDGMLYMNTQMAIDGRMVISIAFEQGTDPDMAQIQVQNRVSRALPRLPEEVQRIGVVTEKTSPDMLMVVHLVSPQKRYDSLYLSNFAIRQVRDELARLPGVGDVLVWGAGEYAMRVWLDPAKIANRGLTASDIVTALREQNVQVAAGSVGQQPEASAAFQMTVNTLGRLTSEEQFGEIVVKIGADGEVTRLRDVARVTLGADAYTLRSLLNGEAAPALQIIQSPGANAIDVSNAIRGKMDELQQNFPQDIEYRIAYDPTVFVRASLQSVAITLLEALVLVVLVVVLFLQTWRA</sequence>
<dbReference type="AlphaFoldDB" id="A0A621AWY5"/>
<dbReference type="Gene3D" id="3.30.70.1430">
    <property type="entry name" value="Multidrug efflux transporter AcrB pore domain"/>
    <property type="match status" value="1"/>
</dbReference>
<evidence type="ECO:0000256" key="1">
    <source>
        <dbReference type="ARBA" id="ARBA00022692"/>
    </source>
</evidence>
<dbReference type="PRINTS" id="PR00702">
    <property type="entry name" value="ACRIFLAVINRP"/>
</dbReference>
<keyword evidence="3" id="KW-0472">Membrane</keyword>
<dbReference type="InterPro" id="IPR001036">
    <property type="entry name" value="Acrflvin-R"/>
</dbReference>
<accession>A0A621AWY5</accession>
<proteinExistence type="predicted"/>
<dbReference type="GO" id="GO:0005886">
    <property type="term" value="C:plasma membrane"/>
    <property type="evidence" value="ECO:0007669"/>
    <property type="project" value="TreeGrafter"/>
</dbReference>
<dbReference type="EMBL" id="AALDKS010000011">
    <property type="protein sequence ID" value="ECY4844529.1"/>
    <property type="molecule type" value="Genomic_DNA"/>
</dbReference>
<gene>
    <name evidence="4" type="primary">mdsB</name>
    <name evidence="4" type="ORF">AVB14_04675</name>
</gene>